<dbReference type="InterPro" id="IPR002553">
    <property type="entry name" value="Clathrin/coatomer_adapt-like_N"/>
</dbReference>
<evidence type="ECO:0000256" key="3">
    <source>
        <dbReference type="ARBA" id="ARBA00022448"/>
    </source>
</evidence>
<comment type="subcellular location">
    <subcellularLocation>
        <location evidence="1">Endomembrane system</location>
    </subcellularLocation>
</comment>
<feature type="domain" description="Clathrin/coatomer adaptor adaptin-like N-terminal" evidence="6">
    <location>
        <begin position="33"/>
        <end position="526"/>
    </location>
</feature>
<evidence type="ECO:0000256" key="5">
    <source>
        <dbReference type="ARBA" id="ARBA00023136"/>
    </source>
</evidence>
<dbReference type="GO" id="GO:0016192">
    <property type="term" value="P:vesicle-mediated transport"/>
    <property type="evidence" value="ECO:0007669"/>
    <property type="project" value="InterPro"/>
</dbReference>
<evidence type="ECO:0000256" key="1">
    <source>
        <dbReference type="ARBA" id="ARBA00004308"/>
    </source>
</evidence>
<evidence type="ECO:0000313" key="8">
    <source>
        <dbReference type="Proteomes" id="UP000002899"/>
    </source>
</evidence>
<keyword evidence="5" id="KW-0472">Membrane</keyword>
<keyword evidence="3" id="KW-0813">Transport</keyword>
<dbReference type="Gene3D" id="3.30.310.10">
    <property type="entry name" value="TATA-Binding Protein"/>
    <property type="match status" value="1"/>
</dbReference>
<dbReference type="SUPFAM" id="SSF48371">
    <property type="entry name" value="ARM repeat"/>
    <property type="match status" value="1"/>
</dbReference>
<dbReference type="VEuPathDB" id="PiroplasmaDB:BMR1_03g03975"/>
<dbReference type="EMBL" id="LN871598">
    <property type="protein sequence ID" value="SJK86626.1"/>
    <property type="molecule type" value="Genomic_DNA"/>
</dbReference>
<dbReference type="InterPro" id="IPR026739">
    <property type="entry name" value="AP_beta"/>
</dbReference>
<dbReference type="Gene3D" id="1.25.10.10">
    <property type="entry name" value="Leucine-rich Repeat Variant"/>
    <property type="match status" value="1"/>
</dbReference>
<sequence length="752" mass="86119">MVEYFVDHRQMQVNELAASLSQLASEKNLVYQSLDQIEIQNQSRRKILKKLLSFMTIGLDLSQLFPHVVMISSTSDPVQKKIIYQYIMEYAGSNEDLAILAINAMQKDSKDPDPSIRSLAIKSLCALKTINYSLPIVKNALSDTSFIVQNAAIIGSIRLMLQEYDLSIPVLSKYLRKSINSDNTSVVFNAFFAISYMEQLKGFPVELSRMSTLHLINTFKYFNEWNQNMLLNIFSTFKPQSEEELFNILNQLDYLLSLNSTSLVLGCSKCFLMWTKDYPNLSSHIIKRISKPLITLASTSCPESAHIIYEHLLQIISNITAEDKLIFDESFILFYLKHNDTSQIQSLKLQILSEIINDGNYEFILEHIQFYLNYQSISEQIFPIMVKIGIKYPDTVDGILDLLKTCLEFENKDIVSYSMESIKHLVIYYPKYATNVLLHIEDIKQSLTTYKSKASYISLIGEFGHDVDTSPYVISEYLELCVLGNKYECDFITFVEELLVASVKLFITRSPEIVESLTKIIGFIVEDNICPYLIDRSGLYYKLLHCEDTTTLSNLIFGAKIHYSTQSKYKSQNWVNSFNTNCTLQQQVDNIDSSLVLDKISNDNSFISVCHVDSVHDIFNPLKIPRLIKPKSITPTDFEDKWVVLDGPKGQSYKFNKAIINPVCGIDCYKMDKSHIDNTLSEMNIGIIASGHTESEIKYFLYCSDEMGSDYYMQLIVDDQINILCKTITATDSECVEILLKLIYEKIMESQQ</sequence>
<dbReference type="KEGG" id="bmic:BMR1_03g03975"/>
<organism evidence="7 8">
    <name type="scientific">Babesia microti (strain RI)</name>
    <dbReference type="NCBI Taxonomy" id="1133968"/>
    <lineage>
        <taxon>Eukaryota</taxon>
        <taxon>Sar</taxon>
        <taxon>Alveolata</taxon>
        <taxon>Apicomplexa</taxon>
        <taxon>Aconoidasida</taxon>
        <taxon>Piroplasmida</taxon>
        <taxon>Babesiidae</taxon>
        <taxon>Babesia</taxon>
    </lineage>
</organism>
<dbReference type="OrthoDB" id="10254310at2759"/>
<keyword evidence="8" id="KW-1185">Reference proteome</keyword>
<evidence type="ECO:0000256" key="2">
    <source>
        <dbReference type="ARBA" id="ARBA00006613"/>
    </source>
</evidence>
<protein>
    <submittedName>
        <fullName evidence="7">Adaptin N terminal region</fullName>
    </submittedName>
</protein>
<dbReference type="InterPro" id="IPR012295">
    <property type="entry name" value="TBP_dom_sf"/>
</dbReference>
<dbReference type="PANTHER" id="PTHR11134">
    <property type="entry name" value="ADAPTOR COMPLEX SUBUNIT BETA FAMILY MEMBER"/>
    <property type="match status" value="1"/>
</dbReference>
<dbReference type="GO" id="GO:0006886">
    <property type="term" value="P:intracellular protein transport"/>
    <property type="evidence" value="ECO:0007669"/>
    <property type="project" value="InterPro"/>
</dbReference>
<comment type="similarity">
    <text evidence="2">Belongs to the adaptor complexes large subunit family.</text>
</comment>
<proteinExistence type="inferred from homology"/>
<reference evidence="7 8" key="3">
    <citation type="journal article" date="2016" name="Sci. Rep.">
        <title>Genome-wide diversity and gene expression profiling of Babesia microti isolates identify polymorphic genes that mediate host-pathogen interactions.</title>
        <authorList>
            <person name="Silva J.C."/>
            <person name="Cornillot E."/>
            <person name="McCracken C."/>
            <person name="Usmani-Brown S."/>
            <person name="Dwivedi A."/>
            <person name="Ifeonu O.O."/>
            <person name="Crabtree J."/>
            <person name="Gotia H.T."/>
            <person name="Virji A.Z."/>
            <person name="Reynes C."/>
            <person name="Colinge J."/>
            <person name="Kumar V."/>
            <person name="Lawres L."/>
            <person name="Pazzi J.E."/>
            <person name="Pablo J.V."/>
            <person name="Hung C."/>
            <person name="Brancato J."/>
            <person name="Kumari P."/>
            <person name="Orvis J."/>
            <person name="Tretina K."/>
            <person name="Chibucos M."/>
            <person name="Ott S."/>
            <person name="Sadzewicz L."/>
            <person name="Sengamalay N."/>
            <person name="Shetty A.C."/>
            <person name="Su Q."/>
            <person name="Tallon L."/>
            <person name="Fraser C.M."/>
            <person name="Frutos R."/>
            <person name="Molina D.M."/>
            <person name="Krause P.J."/>
            <person name="Ben Mamoun C."/>
        </authorList>
    </citation>
    <scope>NUCLEOTIDE SEQUENCE [LARGE SCALE GENOMIC DNA]</scope>
    <source>
        <strain evidence="7 8">RI</strain>
    </source>
</reference>
<dbReference type="Pfam" id="PF01602">
    <property type="entry name" value="Adaptin_N"/>
    <property type="match status" value="1"/>
</dbReference>
<dbReference type="InterPro" id="IPR011989">
    <property type="entry name" value="ARM-like"/>
</dbReference>
<keyword evidence="4" id="KW-0653">Protein transport</keyword>
<accession>A0A1R4ACA0</accession>
<dbReference type="AlphaFoldDB" id="A0A1R4ACA0"/>
<reference evidence="7 8" key="1">
    <citation type="journal article" date="2012" name="Nucleic Acids Res.">
        <title>Sequencing of the smallest Apicomplexan genome from the human pathogen Babesia microti.</title>
        <authorList>
            <person name="Cornillot E."/>
            <person name="Hadj-Kaddour K."/>
            <person name="Dassouli A."/>
            <person name="Noel B."/>
            <person name="Ranwez V."/>
            <person name="Vacherie B."/>
            <person name="Augagneur Y."/>
            <person name="Bres V."/>
            <person name="Duclos A."/>
            <person name="Randazzo S."/>
            <person name="Carcy B."/>
            <person name="Debierre-Grockiego F."/>
            <person name="Delbecq S."/>
            <person name="Moubri-Menage K."/>
            <person name="Shams-Eldin H."/>
            <person name="Usmani-Brown S."/>
            <person name="Bringaud F."/>
            <person name="Wincker P."/>
            <person name="Vivares C.P."/>
            <person name="Schwarz R.T."/>
            <person name="Schetters T.P."/>
            <person name="Krause P.J."/>
            <person name="Gorenflot A."/>
            <person name="Berry V."/>
            <person name="Barbe V."/>
            <person name="Ben Mamoun C."/>
        </authorList>
    </citation>
    <scope>NUCLEOTIDE SEQUENCE [LARGE SCALE GENOMIC DNA]</scope>
    <source>
        <strain evidence="7 8">RI</strain>
    </source>
</reference>
<gene>
    <name evidence="7" type="ORF">BMR1_03g03975</name>
</gene>
<name>A0A1R4ACA0_BABMR</name>
<dbReference type="RefSeq" id="XP_021338762.1">
    <property type="nucleotide sequence ID" value="XM_021482217.1"/>
</dbReference>
<dbReference type="Proteomes" id="UP000002899">
    <property type="component" value="Chromosome III"/>
</dbReference>
<evidence type="ECO:0000259" key="6">
    <source>
        <dbReference type="Pfam" id="PF01602"/>
    </source>
</evidence>
<dbReference type="GO" id="GO:0012505">
    <property type="term" value="C:endomembrane system"/>
    <property type="evidence" value="ECO:0007669"/>
    <property type="project" value="UniProtKB-SubCell"/>
</dbReference>
<dbReference type="GO" id="GO:0030117">
    <property type="term" value="C:membrane coat"/>
    <property type="evidence" value="ECO:0007669"/>
    <property type="project" value="InterPro"/>
</dbReference>
<evidence type="ECO:0000256" key="4">
    <source>
        <dbReference type="ARBA" id="ARBA00022927"/>
    </source>
</evidence>
<reference evidence="7 8" key="2">
    <citation type="journal article" date="2013" name="PLoS ONE">
        <title>Whole genome mapping and re-organization of the nuclear and mitochondrial genomes of Babesia microti isolates.</title>
        <authorList>
            <person name="Cornillot E."/>
            <person name="Dassouli A."/>
            <person name="Garg A."/>
            <person name="Pachikara N."/>
            <person name="Randazzo S."/>
            <person name="Depoix D."/>
            <person name="Carcy B."/>
            <person name="Delbecq S."/>
            <person name="Frutos R."/>
            <person name="Silva J.C."/>
            <person name="Sutton R."/>
            <person name="Krause P.J."/>
            <person name="Mamoun C.B."/>
        </authorList>
    </citation>
    <scope>NUCLEOTIDE SEQUENCE [LARGE SCALE GENOMIC DNA]</scope>
    <source>
        <strain evidence="7 8">RI</strain>
    </source>
</reference>
<evidence type="ECO:0000313" key="7">
    <source>
        <dbReference type="EMBL" id="SJK86626.1"/>
    </source>
</evidence>
<dbReference type="InterPro" id="IPR016024">
    <property type="entry name" value="ARM-type_fold"/>
</dbReference>
<dbReference type="GeneID" id="24425442"/>